<feature type="transmembrane region" description="Helical" evidence="1">
    <location>
        <begin position="40"/>
        <end position="57"/>
    </location>
</feature>
<reference evidence="2 3" key="1">
    <citation type="submission" date="2019-07" db="EMBL/GenBank/DDBJ databases">
        <title>Whole genome shotgun sequence of Lactobacillus siliginis NBRC 101315.</title>
        <authorList>
            <person name="Hosoyama A."/>
            <person name="Uohara A."/>
            <person name="Ohji S."/>
            <person name="Ichikawa N."/>
        </authorList>
    </citation>
    <scope>NUCLEOTIDE SEQUENCE [LARGE SCALE GENOMIC DNA]</scope>
    <source>
        <strain evidence="2 3">NBRC 101315</strain>
    </source>
</reference>
<dbReference type="RefSeq" id="WP_057810753.1">
    <property type="nucleotide sequence ID" value="NZ_BJUD01000015.1"/>
</dbReference>
<dbReference type="Proteomes" id="UP000321429">
    <property type="component" value="Unassembled WGS sequence"/>
</dbReference>
<dbReference type="EMBL" id="BJUD01000015">
    <property type="protein sequence ID" value="GEK28673.1"/>
    <property type="molecule type" value="Genomic_DNA"/>
</dbReference>
<comment type="caution">
    <text evidence="2">The sequence shown here is derived from an EMBL/GenBank/DDBJ whole genome shotgun (WGS) entry which is preliminary data.</text>
</comment>
<organism evidence="2 3">
    <name type="scientific">Furfurilactobacillus siliginis</name>
    <dbReference type="NCBI Taxonomy" id="348151"/>
    <lineage>
        <taxon>Bacteria</taxon>
        <taxon>Bacillati</taxon>
        <taxon>Bacillota</taxon>
        <taxon>Bacilli</taxon>
        <taxon>Lactobacillales</taxon>
        <taxon>Lactobacillaceae</taxon>
        <taxon>Furfurilactobacillus</taxon>
    </lineage>
</organism>
<name>A0A510VP19_9LACO</name>
<gene>
    <name evidence="2" type="ORF">LSI01_09840</name>
</gene>
<evidence type="ECO:0000313" key="2">
    <source>
        <dbReference type="EMBL" id="GEK28673.1"/>
    </source>
</evidence>
<evidence type="ECO:0000256" key="1">
    <source>
        <dbReference type="SAM" id="Phobius"/>
    </source>
</evidence>
<proteinExistence type="predicted"/>
<protein>
    <submittedName>
        <fullName evidence="2">Uncharacterized protein</fullName>
    </submittedName>
</protein>
<keyword evidence="1" id="KW-1133">Transmembrane helix</keyword>
<dbReference type="AlphaFoldDB" id="A0A510VP19"/>
<keyword evidence="1" id="KW-0812">Transmembrane</keyword>
<evidence type="ECO:0000313" key="3">
    <source>
        <dbReference type="Proteomes" id="UP000321429"/>
    </source>
</evidence>
<keyword evidence="1" id="KW-0472">Membrane</keyword>
<feature type="transmembrane region" description="Helical" evidence="1">
    <location>
        <begin position="12"/>
        <end position="34"/>
    </location>
</feature>
<sequence>MVRQINKLLGGLAAYTPTVLFLCGIILLCVTAYVCLGVMVGGFTTGILLVIVGLVMDKSNEKTVGGK</sequence>
<accession>A0A510VP19</accession>